<dbReference type="Pfam" id="PF07452">
    <property type="entry name" value="CHRD"/>
    <property type="match status" value="1"/>
</dbReference>
<protein>
    <recommendedName>
        <fullName evidence="1">CHRD domain-containing protein</fullName>
    </recommendedName>
</protein>
<gene>
    <name evidence="2" type="ORF">FHS67_001312</name>
</gene>
<sequence length="44" mass="5134">MMRTSQCGQTDQQITDLQTGKWYLHIHTQKFPDGEIRGQVEKAQ</sequence>
<accession>A0ABR6H3B1</accession>
<dbReference type="InterPro" id="IPR010895">
    <property type="entry name" value="CHRD"/>
</dbReference>
<dbReference type="Proteomes" id="UP000577697">
    <property type="component" value="Unassembled WGS sequence"/>
</dbReference>
<name>A0ABR6H3B1_AMIAI</name>
<evidence type="ECO:0000313" key="3">
    <source>
        <dbReference type="Proteomes" id="UP000577697"/>
    </source>
</evidence>
<dbReference type="RefSeq" id="WP_312883605.1">
    <property type="nucleotide sequence ID" value="NZ_CP015007.1"/>
</dbReference>
<organism evidence="2 3">
    <name type="scientific">Aminobacter aminovorans</name>
    <name type="common">Chelatobacter heintzii</name>
    <dbReference type="NCBI Taxonomy" id="83263"/>
    <lineage>
        <taxon>Bacteria</taxon>
        <taxon>Pseudomonadati</taxon>
        <taxon>Pseudomonadota</taxon>
        <taxon>Alphaproteobacteria</taxon>
        <taxon>Hyphomicrobiales</taxon>
        <taxon>Phyllobacteriaceae</taxon>
        <taxon>Aminobacter</taxon>
    </lineage>
</organism>
<reference evidence="2 3" key="1">
    <citation type="submission" date="2020-08" db="EMBL/GenBank/DDBJ databases">
        <title>Genomic Encyclopedia of Type Strains, Phase IV (KMG-IV): sequencing the most valuable type-strain genomes for metagenomic binning, comparative biology and taxonomic classification.</title>
        <authorList>
            <person name="Goeker M."/>
        </authorList>
    </citation>
    <scope>NUCLEOTIDE SEQUENCE [LARGE SCALE GENOMIC DNA]</scope>
    <source>
        <strain evidence="2 3">DSM 10368</strain>
    </source>
</reference>
<feature type="domain" description="CHRD" evidence="1">
    <location>
        <begin position="1"/>
        <end position="44"/>
    </location>
</feature>
<dbReference type="PROSITE" id="PS50933">
    <property type="entry name" value="CHRD"/>
    <property type="match status" value="1"/>
</dbReference>
<proteinExistence type="predicted"/>
<keyword evidence="3" id="KW-1185">Reference proteome</keyword>
<dbReference type="EMBL" id="JACICB010000004">
    <property type="protein sequence ID" value="MBB3705002.1"/>
    <property type="molecule type" value="Genomic_DNA"/>
</dbReference>
<evidence type="ECO:0000313" key="2">
    <source>
        <dbReference type="EMBL" id="MBB3705002.1"/>
    </source>
</evidence>
<comment type="caution">
    <text evidence="2">The sequence shown here is derived from an EMBL/GenBank/DDBJ whole genome shotgun (WGS) entry which is preliminary data.</text>
</comment>
<evidence type="ECO:0000259" key="1">
    <source>
        <dbReference type="PROSITE" id="PS50933"/>
    </source>
</evidence>